<dbReference type="InterPro" id="IPR036390">
    <property type="entry name" value="WH_DNA-bd_sf"/>
</dbReference>
<keyword evidence="3 6" id="KW-0238">DNA-binding</keyword>
<dbReference type="CDD" id="cd08442">
    <property type="entry name" value="PBP2_YofA_SoxR_like"/>
    <property type="match status" value="1"/>
</dbReference>
<reference evidence="7" key="1">
    <citation type="submission" date="2016-11" db="EMBL/GenBank/DDBJ databases">
        <authorList>
            <person name="Jaros S."/>
            <person name="Januszkiewicz K."/>
            <person name="Wedrychowicz H."/>
        </authorList>
    </citation>
    <scope>NUCLEOTIDE SEQUENCE [LARGE SCALE GENOMIC DNA]</scope>
    <source>
        <strain evidence="7">DSM 7057</strain>
    </source>
</reference>
<dbReference type="EMBL" id="FPIW01000032">
    <property type="protein sequence ID" value="SFW55663.1"/>
    <property type="molecule type" value="Genomic_DNA"/>
</dbReference>
<dbReference type="InterPro" id="IPR000847">
    <property type="entry name" value="LysR_HTH_N"/>
</dbReference>
<evidence type="ECO:0000259" key="5">
    <source>
        <dbReference type="PROSITE" id="PS50931"/>
    </source>
</evidence>
<keyword evidence="4" id="KW-0804">Transcription</keyword>
<evidence type="ECO:0000313" key="6">
    <source>
        <dbReference type="EMBL" id="SFW55663.1"/>
    </source>
</evidence>
<dbReference type="Pfam" id="PF00126">
    <property type="entry name" value="HTH_1"/>
    <property type="match status" value="1"/>
</dbReference>
<evidence type="ECO:0000313" key="7">
    <source>
        <dbReference type="Proteomes" id="UP000182680"/>
    </source>
</evidence>
<comment type="similarity">
    <text evidence="1">Belongs to the LysR transcriptional regulatory family.</text>
</comment>
<evidence type="ECO:0000256" key="3">
    <source>
        <dbReference type="ARBA" id="ARBA00023125"/>
    </source>
</evidence>
<dbReference type="GO" id="GO:0000976">
    <property type="term" value="F:transcription cis-regulatory region binding"/>
    <property type="evidence" value="ECO:0007669"/>
    <property type="project" value="TreeGrafter"/>
</dbReference>
<dbReference type="Gene3D" id="3.40.190.10">
    <property type="entry name" value="Periplasmic binding protein-like II"/>
    <property type="match status" value="2"/>
</dbReference>
<dbReference type="SUPFAM" id="SSF53850">
    <property type="entry name" value="Periplasmic binding protein-like II"/>
    <property type="match status" value="1"/>
</dbReference>
<evidence type="ECO:0000256" key="1">
    <source>
        <dbReference type="ARBA" id="ARBA00009437"/>
    </source>
</evidence>
<organism evidence="6 7">
    <name type="scientific">Desulfovibrio desulfuricans</name>
    <dbReference type="NCBI Taxonomy" id="876"/>
    <lineage>
        <taxon>Bacteria</taxon>
        <taxon>Pseudomonadati</taxon>
        <taxon>Thermodesulfobacteriota</taxon>
        <taxon>Desulfovibrionia</taxon>
        <taxon>Desulfovibrionales</taxon>
        <taxon>Desulfovibrionaceae</taxon>
        <taxon>Desulfovibrio</taxon>
    </lineage>
</organism>
<name>A0AA94L2K8_DESDE</name>
<dbReference type="Proteomes" id="UP000182680">
    <property type="component" value="Unassembled WGS sequence"/>
</dbReference>
<protein>
    <submittedName>
        <fullName evidence="6">DNA-binding transcriptional regulator, LysR family</fullName>
    </submittedName>
</protein>
<dbReference type="PANTHER" id="PTHR30126:SF40">
    <property type="entry name" value="HTH-TYPE TRANSCRIPTIONAL REGULATOR GLTR"/>
    <property type="match status" value="1"/>
</dbReference>
<dbReference type="PROSITE" id="PS50931">
    <property type="entry name" value="HTH_LYSR"/>
    <property type="match status" value="1"/>
</dbReference>
<accession>A0AA94L2K8</accession>
<dbReference type="Gene3D" id="1.10.10.10">
    <property type="entry name" value="Winged helix-like DNA-binding domain superfamily/Winged helix DNA-binding domain"/>
    <property type="match status" value="1"/>
</dbReference>
<comment type="caution">
    <text evidence="6">The sequence shown here is derived from an EMBL/GenBank/DDBJ whole genome shotgun (WGS) entry which is preliminary data.</text>
</comment>
<dbReference type="InterPro" id="IPR036388">
    <property type="entry name" value="WH-like_DNA-bd_sf"/>
</dbReference>
<sequence length="305" mass="33592">MEMTDLRTLVSVMETGSITAAAKALNRVPSGVTMRILQLEENLGVQLFLREKKRLYPTDKAQSLYQYALRILALAEEAENRVRGMAPGGKFRIGALESAAAARLPEVLARLHAGYPQIALELVVGTSRSLYKDVLENRLDAVFVVDMPEDDRLERMNAFAEELVVIAPEGHSPIRYPDDIGRKTLLAFQGGCAYQNRLVNWFRAHGREPERIAELASYHAIVGGVIAGMGVGAVPDSVLHLCRSDGILSVHRLGHPLCHATTELIWRKGMLSANMTALRQCLHSTPEVPGRSIAPEKNTDIPLQK</sequence>
<keyword evidence="2" id="KW-0805">Transcription regulation</keyword>
<dbReference type="InterPro" id="IPR005119">
    <property type="entry name" value="LysR_subst-bd"/>
</dbReference>
<proteinExistence type="inferred from homology"/>
<dbReference type="AlphaFoldDB" id="A0AA94L2K8"/>
<evidence type="ECO:0000256" key="2">
    <source>
        <dbReference type="ARBA" id="ARBA00023015"/>
    </source>
</evidence>
<feature type="domain" description="HTH lysR-type" evidence="5">
    <location>
        <begin position="1"/>
        <end position="58"/>
    </location>
</feature>
<dbReference type="GO" id="GO:0003700">
    <property type="term" value="F:DNA-binding transcription factor activity"/>
    <property type="evidence" value="ECO:0007669"/>
    <property type="project" value="InterPro"/>
</dbReference>
<dbReference type="PANTHER" id="PTHR30126">
    <property type="entry name" value="HTH-TYPE TRANSCRIPTIONAL REGULATOR"/>
    <property type="match status" value="1"/>
</dbReference>
<gene>
    <name evidence="6" type="ORF">SAMN02910291_01828</name>
</gene>
<dbReference type="RefSeq" id="WP_072312010.1">
    <property type="nucleotide sequence ID" value="NZ_FPIW01000032.1"/>
</dbReference>
<dbReference type="Pfam" id="PF03466">
    <property type="entry name" value="LysR_substrate"/>
    <property type="match status" value="1"/>
</dbReference>
<evidence type="ECO:0000256" key="4">
    <source>
        <dbReference type="ARBA" id="ARBA00023163"/>
    </source>
</evidence>
<dbReference type="SUPFAM" id="SSF46785">
    <property type="entry name" value="Winged helix' DNA-binding domain"/>
    <property type="match status" value="1"/>
</dbReference>